<evidence type="ECO:0000313" key="2">
    <source>
        <dbReference type="Proteomes" id="UP000540519"/>
    </source>
</evidence>
<accession>A0A7X2ZTG4</accession>
<sequence length="128" mass="14509">MKKMLFVLIFSSGISAFSQQTSHYYVDLNQNINANIKEDIEVSGSINVNKNISTIDYGQLALANAQSEKNRLEHQKYMDEKEKNMSLAIAENPVLAYDYGAPFLQEFDKKGARERGFKKFSWGVSNST</sequence>
<dbReference type="EMBL" id="RCNR01000014">
    <property type="protein sequence ID" value="MUH36054.1"/>
    <property type="molecule type" value="Genomic_DNA"/>
</dbReference>
<protein>
    <submittedName>
        <fullName evidence="1">Uncharacterized protein</fullName>
    </submittedName>
</protein>
<comment type="caution">
    <text evidence="1">The sequence shown here is derived from an EMBL/GenBank/DDBJ whole genome shotgun (WGS) entry which is preliminary data.</text>
</comment>
<dbReference type="AlphaFoldDB" id="A0A7X2ZTG4"/>
<proteinExistence type="predicted"/>
<gene>
    <name evidence="1" type="ORF">D9O36_09390</name>
</gene>
<organism evidence="1 2">
    <name type="scientific">Zobellia amurskyensis</name>
    <dbReference type="NCBI Taxonomy" id="248905"/>
    <lineage>
        <taxon>Bacteria</taxon>
        <taxon>Pseudomonadati</taxon>
        <taxon>Bacteroidota</taxon>
        <taxon>Flavobacteriia</taxon>
        <taxon>Flavobacteriales</taxon>
        <taxon>Flavobacteriaceae</taxon>
        <taxon>Zobellia</taxon>
    </lineage>
</organism>
<evidence type="ECO:0000313" key="1">
    <source>
        <dbReference type="EMBL" id="MUH36054.1"/>
    </source>
</evidence>
<name>A0A7X2ZTG4_9FLAO</name>
<reference evidence="1 2" key="1">
    <citation type="journal article" date="2019" name="Mar. Drugs">
        <title>Comparative Genomics and CAZyme Genome Repertoires of Marine Zobellia amurskyensis KMM 3526(T) and Zobellia laminariae KMM 3676(T).</title>
        <authorList>
            <person name="Chernysheva N."/>
            <person name="Bystritskaya E."/>
            <person name="Stenkova A."/>
            <person name="Golovkin I."/>
            <person name="Nedashkovskaya O."/>
            <person name="Isaeva M."/>
        </authorList>
    </citation>
    <scope>NUCLEOTIDE SEQUENCE [LARGE SCALE GENOMIC DNA]</scope>
    <source>
        <strain evidence="1 2">KMM 3526</strain>
    </source>
</reference>
<dbReference type="Proteomes" id="UP000540519">
    <property type="component" value="Unassembled WGS sequence"/>
</dbReference>
<keyword evidence="2" id="KW-1185">Reference proteome</keyword>